<evidence type="ECO:0008006" key="3">
    <source>
        <dbReference type="Google" id="ProtNLM"/>
    </source>
</evidence>
<sequence>MDLMDHWEDKELAGRLRSESCGQQLDVQVETSDKWCSSGVGIGTVTWTVGLSAPSAASLPMTPSCVVRLTTLEGRDAIQMDFDRLERWAHANLMKFSKAKCKVLHIGQGNPKHKYRLGREWTESSLEEKDLGVLVDEKLIMTWKCALAAQKANRILGCIKRSVASRLREVILPLYSTLVRPRLEYCIRLWSPQHKKDMDLLEQVQRRATKMIRGLEHLSCEDRLRELGLFSLEKRTAFQYLKGAYKKAGEGLFTRVRSSRTRGNDFKLKQGRFRLHIRKKFFTVRVMEQDFPEKLWMPHPWKCSRPSWMGLRATWSKEVKGGEDKKNYQSRSWNKEMKSLSQCAVVAKKTKKILDIIRMEIENKTEGIVLPLYKTILLCEEKLKRLGFPCLERRRLRGAMIKVYKVVAAVIKLNMDLNIQIKHYKRSGKCNDTSRRLV</sequence>
<dbReference type="AlphaFoldDB" id="A0AAN7SET4"/>
<accession>A0AAN7SET4</accession>
<evidence type="ECO:0000313" key="1">
    <source>
        <dbReference type="EMBL" id="KAK4827026.1"/>
    </source>
</evidence>
<reference evidence="1 2" key="1">
    <citation type="journal article" date="2023" name="J. Hered.">
        <title>Chromosome-level genome of the wood stork (Mycteria americana) provides insight into avian chromosome evolution.</title>
        <authorList>
            <person name="Flamio R. Jr."/>
            <person name="Ramstad K.M."/>
        </authorList>
    </citation>
    <scope>NUCLEOTIDE SEQUENCE [LARGE SCALE GENOMIC DNA]</scope>
    <source>
        <strain evidence="1">JAX WOST 10</strain>
    </source>
</reference>
<gene>
    <name evidence="1" type="ORF">QYF61_013160</name>
</gene>
<organism evidence="1 2">
    <name type="scientific">Mycteria americana</name>
    <name type="common">Wood stork</name>
    <dbReference type="NCBI Taxonomy" id="33587"/>
    <lineage>
        <taxon>Eukaryota</taxon>
        <taxon>Metazoa</taxon>
        <taxon>Chordata</taxon>
        <taxon>Craniata</taxon>
        <taxon>Vertebrata</taxon>
        <taxon>Euteleostomi</taxon>
        <taxon>Archelosauria</taxon>
        <taxon>Archosauria</taxon>
        <taxon>Dinosauria</taxon>
        <taxon>Saurischia</taxon>
        <taxon>Theropoda</taxon>
        <taxon>Coelurosauria</taxon>
        <taxon>Aves</taxon>
        <taxon>Neognathae</taxon>
        <taxon>Neoaves</taxon>
        <taxon>Aequornithes</taxon>
        <taxon>Ciconiiformes</taxon>
        <taxon>Ciconiidae</taxon>
        <taxon>Mycteria</taxon>
    </lineage>
</organism>
<proteinExistence type="predicted"/>
<comment type="caution">
    <text evidence="1">The sequence shown here is derived from an EMBL/GenBank/DDBJ whole genome shotgun (WGS) entry which is preliminary data.</text>
</comment>
<dbReference type="EMBL" id="JAUNZN010000002">
    <property type="protein sequence ID" value="KAK4827026.1"/>
    <property type="molecule type" value="Genomic_DNA"/>
</dbReference>
<dbReference type="PRINTS" id="PR01345">
    <property type="entry name" value="CERVTRCPTASE"/>
</dbReference>
<evidence type="ECO:0000313" key="2">
    <source>
        <dbReference type="Proteomes" id="UP001333110"/>
    </source>
</evidence>
<dbReference type="PANTHER" id="PTHR33332">
    <property type="entry name" value="REVERSE TRANSCRIPTASE DOMAIN-CONTAINING PROTEIN"/>
    <property type="match status" value="1"/>
</dbReference>
<dbReference type="Proteomes" id="UP001333110">
    <property type="component" value="Unassembled WGS sequence"/>
</dbReference>
<name>A0AAN7SET4_MYCAM</name>
<protein>
    <recommendedName>
        <fullName evidence="3">Rna-directed dna polymerase from mobile element jockey-like</fullName>
    </recommendedName>
</protein>
<keyword evidence="2" id="KW-1185">Reference proteome</keyword>